<name>A0A170U7V4_TRIIF</name>
<reference evidence="1" key="1">
    <citation type="submission" date="2016-04" db="EMBL/GenBank/DDBJ databases">
        <authorList>
            <person name="Calderon-Fernandez G.M.Sr."/>
        </authorList>
    </citation>
    <scope>NUCLEOTIDE SEQUENCE</scope>
    <source>
        <strain evidence="1">Int1</strain>
        <tissue evidence="1">Integument</tissue>
    </source>
</reference>
<protein>
    <submittedName>
        <fullName evidence="1">Uncharacterized protein</fullName>
    </submittedName>
</protein>
<proteinExistence type="predicted"/>
<dbReference type="EMBL" id="GEMB01007783">
    <property type="protein sequence ID" value="JAR95665.1"/>
    <property type="molecule type" value="Transcribed_RNA"/>
</dbReference>
<evidence type="ECO:0000313" key="1">
    <source>
        <dbReference type="EMBL" id="JAR95665.1"/>
    </source>
</evidence>
<organism evidence="1">
    <name type="scientific">Triatoma infestans</name>
    <name type="common">Assassin bug</name>
    <dbReference type="NCBI Taxonomy" id="30076"/>
    <lineage>
        <taxon>Eukaryota</taxon>
        <taxon>Metazoa</taxon>
        <taxon>Ecdysozoa</taxon>
        <taxon>Arthropoda</taxon>
        <taxon>Hexapoda</taxon>
        <taxon>Insecta</taxon>
        <taxon>Pterygota</taxon>
        <taxon>Neoptera</taxon>
        <taxon>Paraneoptera</taxon>
        <taxon>Hemiptera</taxon>
        <taxon>Heteroptera</taxon>
        <taxon>Panheteroptera</taxon>
        <taxon>Cimicomorpha</taxon>
        <taxon>Reduviidae</taxon>
        <taxon>Triatominae</taxon>
        <taxon>Triatoma</taxon>
    </lineage>
</organism>
<sequence length="32" mass="3830">MVFVNSNLYLWNWKTGMKICCLSNCLEWIGDF</sequence>
<dbReference type="AlphaFoldDB" id="A0A170U7V4"/>
<reference evidence="1" key="2">
    <citation type="journal article" date="2017" name="J. Med. Entomol.">
        <title>Transcriptome Analysis of the Triatoma infestans (Hemiptera: Reduviidae) Integument.</title>
        <authorList>
            <person name="Calderon-Fernandez G.M."/>
            <person name="Moriconi D.E."/>
            <person name="Dulbecco A.B."/>
            <person name="Juarez M.P."/>
        </authorList>
    </citation>
    <scope>NUCLEOTIDE SEQUENCE</scope>
    <source>
        <strain evidence="1">Int1</strain>
        <tissue evidence="1">Integument</tissue>
    </source>
</reference>
<accession>A0A170U7V4</accession>